<proteinExistence type="inferred from homology"/>
<feature type="non-terminal residue" evidence="5">
    <location>
        <position position="1"/>
    </location>
</feature>
<dbReference type="STRING" id="568069.A0A1J1HM33"/>
<dbReference type="PANTHER" id="PTHR31139">
    <property type="entry name" value="ECTOPIC P GRANULES PROTEIN 5 HOMOLOG"/>
    <property type="match status" value="1"/>
</dbReference>
<organism evidence="5 6">
    <name type="scientific">Clunio marinus</name>
    <dbReference type="NCBI Taxonomy" id="568069"/>
    <lineage>
        <taxon>Eukaryota</taxon>
        <taxon>Metazoa</taxon>
        <taxon>Ecdysozoa</taxon>
        <taxon>Arthropoda</taxon>
        <taxon>Hexapoda</taxon>
        <taxon>Insecta</taxon>
        <taxon>Pterygota</taxon>
        <taxon>Neoptera</taxon>
        <taxon>Endopterygota</taxon>
        <taxon>Diptera</taxon>
        <taxon>Nematocera</taxon>
        <taxon>Chironomoidea</taxon>
        <taxon>Chironomidae</taxon>
        <taxon>Clunio</taxon>
    </lineage>
</organism>
<evidence type="ECO:0000259" key="4">
    <source>
        <dbReference type="Pfam" id="PF26573"/>
    </source>
</evidence>
<comment type="similarity">
    <text evidence="1">Belongs to the EPG5 family.</text>
</comment>
<reference evidence="5 6" key="1">
    <citation type="submission" date="2015-04" db="EMBL/GenBank/DDBJ databases">
        <authorList>
            <person name="Syromyatnikov M.Y."/>
            <person name="Popov V.N."/>
        </authorList>
    </citation>
    <scope>NUCLEOTIDE SEQUENCE [LARGE SCALE GENOMIC DNA]</scope>
</reference>
<evidence type="ECO:0000313" key="6">
    <source>
        <dbReference type="Proteomes" id="UP000183832"/>
    </source>
</evidence>
<dbReference type="InterPro" id="IPR051436">
    <property type="entry name" value="Autophagy-related_EPG5"/>
</dbReference>
<keyword evidence="2" id="KW-0072">Autophagy</keyword>
<dbReference type="Pfam" id="PF26573">
    <property type="entry name" value="TPR_Epg5_2"/>
    <property type="match status" value="1"/>
</dbReference>
<dbReference type="EMBL" id="CVRI01000010">
    <property type="protein sequence ID" value="CRK89101.1"/>
    <property type="molecule type" value="Genomic_DNA"/>
</dbReference>
<feature type="domain" description="Epg5-like TPR" evidence="4">
    <location>
        <begin position="1122"/>
        <end position="1304"/>
    </location>
</feature>
<keyword evidence="6" id="KW-1185">Reference proteome</keyword>
<dbReference type="Pfam" id="PF26103">
    <property type="entry name" value="TPR_Epg5"/>
    <property type="match status" value="1"/>
</dbReference>
<evidence type="ECO:0000256" key="2">
    <source>
        <dbReference type="ARBA" id="ARBA00023006"/>
    </source>
</evidence>
<protein>
    <submittedName>
        <fullName evidence="5">CLUMA_CG002515, isoform A</fullName>
    </submittedName>
</protein>
<gene>
    <name evidence="5" type="ORF">CLUMA_CG002515</name>
</gene>
<feature type="domain" description="Epg5-like central TPR repeats" evidence="3">
    <location>
        <begin position="1568"/>
        <end position="1962"/>
    </location>
</feature>
<dbReference type="GO" id="GO:0005737">
    <property type="term" value="C:cytoplasm"/>
    <property type="evidence" value="ECO:0007669"/>
    <property type="project" value="TreeGrafter"/>
</dbReference>
<dbReference type="Pfam" id="PF26106">
    <property type="entry name" value="TPR_Epg5_C"/>
    <property type="match status" value="1"/>
</dbReference>
<dbReference type="GO" id="GO:0097352">
    <property type="term" value="P:autophagosome maturation"/>
    <property type="evidence" value="ECO:0007669"/>
    <property type="project" value="TreeGrafter"/>
</dbReference>
<dbReference type="InterPro" id="IPR058750">
    <property type="entry name" value="TPR_Epg5"/>
</dbReference>
<dbReference type="PANTHER" id="PTHR31139:SF4">
    <property type="entry name" value="ECTOPIC P GRANULES PROTEIN 5 HOMOLOG"/>
    <property type="match status" value="1"/>
</dbReference>
<dbReference type="InterPro" id="IPR059030">
    <property type="entry name" value="TPR_Epg5_mid"/>
</dbReference>
<sequence length="2444" mass="282832">KKKKIRQVSEDDDVEHEFRDLSLDIDYPQSSVDSFKEIDFKELQELSECVKNGETSKVEIKTDNGCDALEIIANDEETADSTEEAQEIEYLPSAPNIEGEQVKDVPSVHTKFLYDKTLYPDLKDVATTSAIQITEKILSPVTVKPFTPLQIEQLYSNRQIQLIEMFEEEFVDKELKDVYAQDHPLFVLLKKFAKSRSKCLLNLRNISHITSKLDKDYKNIWKIEKRYAVGHGSCDCGRPATASHTYDHAVFNEDINSEVNKNMKELLNLSCFNHTKFSQDSELHKRQIEQLIAELMNSKSFNDVPKDSPVALNDEIVYPDMKSKINDLRLYISILFKFFRDKLHDKYLINCVQNWIKKLVALQLRIATWQDHVFILFHVLRCPVGVGSWAAELIQVPVLQRLPDVYQNPFTYPEFQHCIAILSALLLPVKNRGTFLEGITKDLNPTNDDVNEEIWILVDSDGEEGSSPTGECIGLKENDLVAIFDQIPFEMLFCMMTHSHKRNETYELDVEKISGHHIIRTIAFSSKFIGIMKRGLTTYDTERYKQFAKRLGRLMKNTLFYISDIIQLYHTNNCYKDPEEYQRIQVEFDELIIRSTHFIYESQKLSLFQYLAEFPYRHVSTKSLWKLFYYLHVGDFKVIEDDITRRIIDDDFSAKFNDDVATDDLFFLLHAFAQMALAKGKEDFDFIIFITIDLLQIGFINERTRDFCYNTVKDLLTNITTKFPTLIANIFNYLKTNLQKVGNSSSYLFKALPIAMWKPKTEDLEVLASWLLNFDFDSTENATARVIFAVMNWNFDANDKLFLPHEIHVRMAFLVNEVYMKHIGESIGSGVSETARQVGSGKKNPSKKEQFSMWCWSMVSVLRLHFMDLNKQTVMSLIENPAIVNMVPEIETTHGIYQGFTEQKPLSIYISLLMSQVGHSIPQICHRGFDQLKLLLNDYRHSKVIRCLELITPLFVSCQSSLYSCESFMSVLSSLFVADRTYGRLAKEVMTADARGPVLTFFGNMIQHQVINYSRYGWSSPNELIQLWLNCLTRLKEWNKDQGVVWVLDLICQLAYQNPGAWSQTKEILRPFVVKISDTKIPKSSGLLTLLTAEEKDVLVIPSEDAPILSLVLLELEFQSIEMNTGFWSEFLCQLLIQNRTTLPNVLKKTLPAKQLTVFPFQSLVIFKLAKLIMKMSPKHFIFPIVCQQFFTLYMSRVPGNISEEAHGVQDKFYDVDVTLMKKLKKIFSDSENLHIEQATKFTQGLKSQFHTTCAKLFKTFLLWLEETQLNKMTQQRIILPPQYDHPRLKEIFQGNRDHWTEFIFLPDLKQTQKADCNSWLAVCARYTSQSSSSFTAKTDDEDEMKIDQVKEKLFTRLKMIGRPLDPPELVKENVHMGRVDSSKSTLQLLRNESRILQNFAHQFNMMVDEHKAIDCAYRDTVRLAYVNESSIRLKSAICSRLIENCQGSTTIRLEFKEAKLNEHIKGRLDDNRDLQKQMIVKETKSPDPKIVDANFCLQNVIQQLLEQYENSQNRGDDKTCESILKIGTSFFYEILDEINEEIQSCPVTQELYSVSISKLGMFVQQNHDTEGQNLLKLALKRSNLVNLIAELFTPSVSSPKYFLEMYKSLVDSYAKRCEPQLLFVLFSKFDIPKWLQLHKPKLIEISNLIQLVIRGLELWNHQNSDLLQDLLRCHLVSLFLHQFPEHYGEILQSVLNGFSAQRLKPNVLLDLLNGFYQRIGCSKLDPEMSIGRMKDEMRNFGSKQNILSYNDVHSTSLMLAHHFYNERLQYGLHGLYPKFSEHCDVICFLMGSIGHSAVASAIQSFPGIMADQLVNWLWPCLSEMFSPWLIPYYPQTMKDAPANWIQQFTSTNSALQPWSEIHVDNAGKVIRMFAMCLQYVLDMLPASNLLMGHLFCWYDGYFAYKTTPKHVLTPIQTLLMKMPWERFRPDPSHMERLNRILMDFLPDCHLFVGSMFLRIPWTSWLQHSINVWDYQITQRMLSILLMIIVKFSYEPKVRESIRIIQILQESVKYPWHLLEYKEIESVLDWFVLSAEPSVILKIPSEHETIDSCVISLLQVASCMKELPRDCQNLQKTSVTAKRMGYVRSIVRLLKGCDAKLHQLMETKKGQEMFHQACISLFSSIESCVSNGITDEATTMEMTNLLIPIVQNMAIPESTSKLFADSIGLWQTSSQTGNIVLCCMLNALKVQKHWTLRVYQVLESTLFNYMRVSELCPNHTPTWPDALQRFRASQTNFDHNILITNDFFLSLYLLSNVKMQNLSDDNDRVTFLQDLQIKLAEKKSLEVLESKIALLWGFLIISGGHIFKRSEAVKHQLLIIARYFQVNVTQPEGWSDGLLGVIGLRKNDQSNKKKILLRCFSCAIFAIFINDSQISLEYEKAVAELKDALSNKKFNDVRMVGLQALGLIESKKSMLDGFNETISNIIRMFYEEPFLNTMEDLYHW</sequence>
<dbReference type="Proteomes" id="UP000183832">
    <property type="component" value="Unassembled WGS sequence"/>
</dbReference>
<evidence type="ECO:0000313" key="5">
    <source>
        <dbReference type="EMBL" id="CRK89101.1"/>
    </source>
</evidence>
<evidence type="ECO:0000259" key="3">
    <source>
        <dbReference type="Pfam" id="PF26103"/>
    </source>
</evidence>
<name>A0A1J1HM33_9DIPT</name>
<accession>A0A1J1HM33</accession>
<evidence type="ECO:0000256" key="1">
    <source>
        <dbReference type="ARBA" id="ARBA00010948"/>
    </source>
</evidence>
<dbReference type="OrthoDB" id="75419at2759"/>